<dbReference type="InterPro" id="IPR010052">
    <property type="entry name" value="T2SS_protein-GspI"/>
</dbReference>
<keyword evidence="6 9" id="KW-0812">Transmembrane</keyword>
<evidence type="ECO:0000256" key="6">
    <source>
        <dbReference type="ARBA" id="ARBA00022692"/>
    </source>
</evidence>
<evidence type="ECO:0000313" key="11">
    <source>
        <dbReference type="EMBL" id="AOS97885.1"/>
    </source>
</evidence>
<dbReference type="Pfam" id="PF02501">
    <property type="entry name" value="T2SSI"/>
    <property type="match status" value="1"/>
</dbReference>
<proteinExistence type="inferred from homology"/>
<dbReference type="PANTHER" id="PTHR38779:SF2">
    <property type="entry name" value="TYPE II SECRETION SYSTEM PROTEIN I-RELATED"/>
    <property type="match status" value="1"/>
</dbReference>
<dbReference type="NCBIfam" id="TIGR02532">
    <property type="entry name" value="IV_pilin_GFxxxE"/>
    <property type="match status" value="1"/>
</dbReference>
<gene>
    <name evidence="11" type="primary">gspI</name>
    <name evidence="11" type="ORF">AUP74_02488</name>
</gene>
<evidence type="ECO:0000313" key="12">
    <source>
        <dbReference type="Proteomes" id="UP000095672"/>
    </source>
</evidence>
<keyword evidence="3" id="KW-1003">Cell membrane</keyword>
<keyword evidence="7 9" id="KW-1133">Transmembrane helix</keyword>
<dbReference type="Gene3D" id="3.30.1300.30">
    <property type="entry name" value="GSPII I/J protein-like"/>
    <property type="match status" value="1"/>
</dbReference>
<dbReference type="PANTHER" id="PTHR38779">
    <property type="entry name" value="TYPE II SECRETION SYSTEM PROTEIN I-RELATED"/>
    <property type="match status" value="1"/>
</dbReference>
<dbReference type="InterPro" id="IPR002416">
    <property type="entry name" value="T2SS_protein-GspH"/>
</dbReference>
<dbReference type="InterPro" id="IPR012902">
    <property type="entry name" value="N_methyl_site"/>
</dbReference>
<dbReference type="PROSITE" id="PS00409">
    <property type="entry name" value="PROKAR_NTER_METHYL"/>
    <property type="match status" value="1"/>
</dbReference>
<keyword evidence="12" id="KW-1185">Reference proteome</keyword>
<dbReference type="GO" id="GO:0015627">
    <property type="term" value="C:type II protein secretion system complex"/>
    <property type="evidence" value="ECO:0007669"/>
    <property type="project" value="UniProtKB-UniRule"/>
</dbReference>
<feature type="transmembrane region" description="Helical" evidence="9">
    <location>
        <begin position="6"/>
        <end position="27"/>
    </location>
</feature>
<dbReference type="AlphaFoldDB" id="A0A1C9W9T0"/>
<keyword evidence="4 9" id="KW-0488">Methylation</keyword>
<evidence type="ECO:0000256" key="8">
    <source>
        <dbReference type="ARBA" id="ARBA00023136"/>
    </source>
</evidence>
<evidence type="ECO:0000256" key="2">
    <source>
        <dbReference type="ARBA" id="ARBA00008358"/>
    </source>
</evidence>
<dbReference type="GO" id="GO:0005886">
    <property type="term" value="C:plasma membrane"/>
    <property type="evidence" value="ECO:0007669"/>
    <property type="project" value="UniProtKB-SubCell"/>
</dbReference>
<feature type="domain" description="Type II secretion system protein GspI C-terminal" evidence="10">
    <location>
        <begin position="40"/>
        <end position="116"/>
    </location>
</feature>
<evidence type="ECO:0000256" key="4">
    <source>
        <dbReference type="ARBA" id="ARBA00022481"/>
    </source>
</evidence>
<dbReference type="PATRIC" id="fig|1769779.3.peg.2478"/>
<dbReference type="Proteomes" id="UP000095672">
    <property type="component" value="Chromosome"/>
</dbReference>
<sequence length="123" mass="13923">MSKQRGFTLIEVLVALTIFGVIAASVLRTMQESVRTQAFLEERLAANWVAQQVLAEIRLQSPWPPLGRKSERIIQGQSEWVVTANVEDTKEPRLRQISIEVMRPDAENPTLTLDAWAAQEPKQ</sequence>
<evidence type="ECO:0000256" key="5">
    <source>
        <dbReference type="ARBA" id="ARBA00022519"/>
    </source>
</evidence>
<dbReference type="SUPFAM" id="SSF54523">
    <property type="entry name" value="Pili subunits"/>
    <property type="match status" value="1"/>
</dbReference>
<organism evidence="11 12">
    <name type="scientific">Microbulbifer aggregans</name>
    <dbReference type="NCBI Taxonomy" id="1769779"/>
    <lineage>
        <taxon>Bacteria</taxon>
        <taxon>Pseudomonadati</taxon>
        <taxon>Pseudomonadota</taxon>
        <taxon>Gammaproteobacteria</taxon>
        <taxon>Cellvibrionales</taxon>
        <taxon>Microbulbiferaceae</taxon>
        <taxon>Microbulbifer</taxon>
    </lineage>
</organism>
<dbReference type="KEGG" id="micc:AUP74_02488"/>
<dbReference type="Pfam" id="PF07963">
    <property type="entry name" value="N_methyl"/>
    <property type="match status" value="1"/>
</dbReference>
<dbReference type="STRING" id="1769779.AUP74_02488"/>
<dbReference type="GO" id="GO:0015628">
    <property type="term" value="P:protein secretion by the type II secretion system"/>
    <property type="evidence" value="ECO:0007669"/>
    <property type="project" value="UniProtKB-UniRule"/>
</dbReference>
<evidence type="ECO:0000256" key="7">
    <source>
        <dbReference type="ARBA" id="ARBA00022989"/>
    </source>
</evidence>
<dbReference type="RefSeq" id="WP_069947834.1">
    <property type="nucleotide sequence ID" value="NZ_CP014143.1"/>
</dbReference>
<accession>A0A1C9W9T0</accession>
<name>A0A1C9W9T0_9GAMM</name>
<evidence type="ECO:0000256" key="1">
    <source>
        <dbReference type="ARBA" id="ARBA00004377"/>
    </source>
</evidence>
<dbReference type="PRINTS" id="PR00885">
    <property type="entry name" value="BCTERIALGSPH"/>
</dbReference>
<keyword evidence="5 9" id="KW-0997">Cell inner membrane</keyword>
<dbReference type="EMBL" id="CP014143">
    <property type="protein sequence ID" value="AOS97885.1"/>
    <property type="molecule type" value="Genomic_DNA"/>
</dbReference>
<protein>
    <recommendedName>
        <fullName evidence="9">Type II secretion system protein I</fullName>
        <shortName evidence="9">T2SS minor pseudopilin I</shortName>
    </recommendedName>
</protein>
<evidence type="ECO:0000256" key="3">
    <source>
        <dbReference type="ARBA" id="ARBA00022475"/>
    </source>
</evidence>
<dbReference type="OrthoDB" id="6121517at2"/>
<reference evidence="12" key="1">
    <citation type="submission" date="2016-01" db="EMBL/GenBank/DDBJ databases">
        <title>Complete genome sequence of Microbulbifer sp. CCB-MM1, a halophile isolated from Matang Mangrove Forest, Perak.</title>
        <authorList>
            <person name="Moh T.H."/>
            <person name="Dinesh B."/>
            <person name="Lau N.-S."/>
            <person name="Go F."/>
            <person name="Alexander Chong S.-C."/>
        </authorList>
    </citation>
    <scope>NUCLEOTIDE SEQUENCE [LARGE SCALE GENOMIC DNA]</scope>
    <source>
        <strain evidence="12">CCB-MM1</strain>
    </source>
</reference>
<dbReference type="InterPro" id="IPR045584">
    <property type="entry name" value="Pilin-like"/>
</dbReference>
<keyword evidence="8 9" id="KW-0472">Membrane</keyword>
<dbReference type="NCBIfam" id="TIGR01707">
    <property type="entry name" value="gspI"/>
    <property type="match status" value="1"/>
</dbReference>
<comment type="similarity">
    <text evidence="2 9">Belongs to the GSP I family.</text>
</comment>
<comment type="PTM">
    <text evidence="9">Cleaved by prepilin peptidase.</text>
</comment>
<comment type="function">
    <text evidence="9">Component of the type II secretion system required for the energy-dependent secretion of extracellular factors such as proteases and toxins from the periplasm.</text>
</comment>
<comment type="subunit">
    <text evidence="9">Type II secretion is composed of four main components: the outer membrane complex, the inner membrane complex, the cytoplasmic secretion ATPase and the periplasm-spanning pseudopilus.</text>
</comment>
<evidence type="ECO:0000259" key="10">
    <source>
        <dbReference type="Pfam" id="PF02501"/>
    </source>
</evidence>
<evidence type="ECO:0000256" key="9">
    <source>
        <dbReference type="RuleBase" id="RU368030"/>
    </source>
</evidence>
<dbReference type="InterPro" id="IPR003413">
    <property type="entry name" value="T2SS_GspI_C"/>
</dbReference>
<comment type="subcellular location">
    <subcellularLocation>
        <location evidence="1 9">Cell inner membrane</location>
        <topology evidence="1 9">Single-pass membrane protein</topology>
    </subcellularLocation>
</comment>